<protein>
    <submittedName>
        <fullName evidence="2">Uncharacterized protein</fullName>
    </submittedName>
</protein>
<gene>
    <name evidence="2" type="ORF">A7J50_2589</name>
</gene>
<organism evidence="2 3">
    <name type="scientific">Pseudomonas antarctica</name>
    <dbReference type="NCBI Taxonomy" id="219572"/>
    <lineage>
        <taxon>Bacteria</taxon>
        <taxon>Pseudomonadati</taxon>
        <taxon>Pseudomonadota</taxon>
        <taxon>Gammaproteobacteria</taxon>
        <taxon>Pseudomonadales</taxon>
        <taxon>Pseudomonadaceae</taxon>
        <taxon>Pseudomonas</taxon>
    </lineage>
</organism>
<feature type="region of interest" description="Disordered" evidence="1">
    <location>
        <begin position="398"/>
        <end position="417"/>
    </location>
</feature>
<reference evidence="2 3" key="1">
    <citation type="submission" date="2016-05" db="EMBL/GenBank/DDBJ databases">
        <title>Complete genome sequence of Pseudomonas antarctica PAMC 27494.</title>
        <authorList>
            <person name="Lee J."/>
        </authorList>
    </citation>
    <scope>NUCLEOTIDE SEQUENCE [LARGE SCALE GENOMIC DNA]</scope>
    <source>
        <strain evidence="2 3">PAMC 27494</strain>
    </source>
</reference>
<evidence type="ECO:0000313" key="3">
    <source>
        <dbReference type="Proteomes" id="UP000077829"/>
    </source>
</evidence>
<accession>A0A172Z106</accession>
<dbReference type="Proteomes" id="UP000077829">
    <property type="component" value="Chromosome"/>
</dbReference>
<proteinExistence type="predicted"/>
<dbReference type="AlphaFoldDB" id="A0A172Z106"/>
<dbReference type="RefSeq" id="WP_064452147.1">
    <property type="nucleotide sequence ID" value="NZ_CP015600.1"/>
</dbReference>
<name>A0A172Z106_9PSED</name>
<evidence type="ECO:0000313" key="2">
    <source>
        <dbReference type="EMBL" id="ANF85988.1"/>
    </source>
</evidence>
<dbReference type="KEGG" id="panr:A7J50_2589"/>
<evidence type="ECO:0000256" key="1">
    <source>
        <dbReference type="SAM" id="MobiDB-lite"/>
    </source>
</evidence>
<dbReference type="PATRIC" id="fig|219572.3.peg.2661"/>
<sequence length="673" mass="72966">MSTPVSAKVAAILAAGPTLRAPEVLGALNPATGLISAEAAKLPSTLRCELGSETLSDDWIEILMQDLSQPLPNWVTRYGPAQFEITSTDATLDVTVPFTQSEINDGGIRDGRYQFQYRVFVNDYDENDVARPQEEFNFSTSGNFTVDRFAPWSSQINSVQPPVSTYTGTGDPAQPLTQAIINNDGGAPFNLANNTYPYPAGQWALGDTYTHYWSQDTVPLAAFVVGTTLALQTGNTFTVPARFITGSGVWYYFYTCTDAAGNVSRPSIVNRFNVSLLPTPTQLDIFIPLAPAPVGGSVDDLLNIADYLARIEFQGTYTDPQFNLDKIQWKVGSQPWTSLSATFTTLPVVISGTVLNDLLKIEYGKQRGPVPTPMQFRVNQNGAITDSPPKIVKVDLSVPGPENPGEPGSRNPNLNPAHIYGQGSLVADELTAEHANKPITVEIVLWTAEDIPGPNQWIHVVGSDGIAVLPPYEITNQLPGDTVSFDIQWDSGLIKFNGVQNIHYFIASSATPAPTDNINRAPDTEITVTDAVMVSLEPPEFVNAKGPVGKRVWTCDSMGPRPQVNPANYDGRIFVPGDQRFVLNQMLQLVVRITSPTADAFIILEELITPQVRASGFTFPVPFSFLRPLRSGLVQVTSIAPLVGNVSGRGNNTITGRTTLANTYCDFVLVTNP</sequence>
<dbReference type="STRING" id="219572.A7J50_2589"/>
<dbReference type="EMBL" id="CP015600">
    <property type="protein sequence ID" value="ANF85988.1"/>
    <property type="molecule type" value="Genomic_DNA"/>
</dbReference>